<name>A0A2P2Q0X7_RHIMU</name>
<dbReference type="AlphaFoldDB" id="A0A2P2Q0X7"/>
<evidence type="ECO:0000313" key="1">
    <source>
        <dbReference type="EMBL" id="MBX60640.1"/>
    </source>
</evidence>
<reference evidence="1" key="1">
    <citation type="submission" date="2018-02" db="EMBL/GenBank/DDBJ databases">
        <title>Rhizophora mucronata_Transcriptome.</title>
        <authorList>
            <person name="Meera S.P."/>
            <person name="Sreeshan A."/>
            <person name="Augustine A."/>
        </authorList>
    </citation>
    <scope>NUCLEOTIDE SEQUENCE</scope>
    <source>
        <tissue evidence="1">Leaf</tissue>
    </source>
</reference>
<accession>A0A2P2Q0X7</accession>
<dbReference type="EMBL" id="GGEC01080156">
    <property type="protein sequence ID" value="MBX60640.1"/>
    <property type="molecule type" value="Transcribed_RNA"/>
</dbReference>
<organism evidence="1">
    <name type="scientific">Rhizophora mucronata</name>
    <name type="common">Asiatic mangrove</name>
    <dbReference type="NCBI Taxonomy" id="61149"/>
    <lineage>
        <taxon>Eukaryota</taxon>
        <taxon>Viridiplantae</taxon>
        <taxon>Streptophyta</taxon>
        <taxon>Embryophyta</taxon>
        <taxon>Tracheophyta</taxon>
        <taxon>Spermatophyta</taxon>
        <taxon>Magnoliopsida</taxon>
        <taxon>eudicotyledons</taxon>
        <taxon>Gunneridae</taxon>
        <taxon>Pentapetalae</taxon>
        <taxon>rosids</taxon>
        <taxon>fabids</taxon>
        <taxon>Malpighiales</taxon>
        <taxon>Rhizophoraceae</taxon>
        <taxon>Rhizophora</taxon>
    </lineage>
</organism>
<protein>
    <submittedName>
        <fullName evidence="1">Uncharacterized protein</fullName>
    </submittedName>
</protein>
<sequence length="47" mass="5390">MLPNMEFGLVTRWFLKVVEDQIQAKLPSMQYYIYSSSASCGLCCSNH</sequence>
<proteinExistence type="predicted"/>